<comment type="similarity">
    <text evidence="2">Belongs to the glycosyl hydrolase 79 family.</text>
</comment>
<comment type="subcellular location">
    <subcellularLocation>
        <location evidence="9">Lysosome membrane</location>
        <topology evidence="9">Peripheral membrane protein</topology>
    </subcellularLocation>
    <subcellularLocation>
        <location evidence="1">Secreted</location>
    </subcellularLocation>
</comment>
<dbReference type="Pfam" id="PF03662">
    <property type="entry name" value="Glyco_hydro_79n"/>
    <property type="match status" value="1"/>
</dbReference>
<accession>A0A2Z7BDD6</accession>
<reference evidence="12 13" key="1">
    <citation type="journal article" date="2015" name="Proc. Natl. Acad. Sci. U.S.A.">
        <title>The resurrection genome of Boea hygrometrica: A blueprint for survival of dehydration.</title>
        <authorList>
            <person name="Xiao L."/>
            <person name="Yang G."/>
            <person name="Zhang L."/>
            <person name="Yang X."/>
            <person name="Zhao S."/>
            <person name="Ji Z."/>
            <person name="Zhou Q."/>
            <person name="Hu M."/>
            <person name="Wang Y."/>
            <person name="Chen M."/>
            <person name="Xu Y."/>
            <person name="Jin H."/>
            <person name="Xiao X."/>
            <person name="Hu G."/>
            <person name="Bao F."/>
            <person name="Hu Y."/>
            <person name="Wan P."/>
            <person name="Li L."/>
            <person name="Deng X."/>
            <person name="Kuang T."/>
            <person name="Xiang C."/>
            <person name="Zhu J.K."/>
            <person name="Oliver M.J."/>
            <person name="He Y."/>
        </authorList>
    </citation>
    <scope>NUCLEOTIDE SEQUENCE [LARGE SCALE GENOMIC DNA]</scope>
    <source>
        <strain evidence="13">cv. XS01</strain>
    </source>
</reference>
<evidence type="ECO:0000313" key="12">
    <source>
        <dbReference type="EMBL" id="KZV30089.1"/>
    </source>
</evidence>
<dbReference type="GO" id="GO:0009505">
    <property type="term" value="C:plant-type cell wall"/>
    <property type="evidence" value="ECO:0007669"/>
    <property type="project" value="TreeGrafter"/>
</dbReference>
<keyword evidence="5" id="KW-0378">Hydrolase</keyword>
<keyword evidence="3" id="KW-0964">Secreted</keyword>
<dbReference type="EMBL" id="KV008751">
    <property type="protein sequence ID" value="KZV30089.1"/>
    <property type="molecule type" value="Genomic_DNA"/>
</dbReference>
<dbReference type="GO" id="GO:0005765">
    <property type="term" value="C:lysosomal membrane"/>
    <property type="evidence" value="ECO:0007669"/>
    <property type="project" value="UniProtKB-SubCell"/>
</dbReference>
<evidence type="ECO:0000256" key="4">
    <source>
        <dbReference type="ARBA" id="ARBA00022729"/>
    </source>
</evidence>
<dbReference type="Proteomes" id="UP000250235">
    <property type="component" value="Unassembled WGS sequence"/>
</dbReference>
<dbReference type="GO" id="GO:0004566">
    <property type="term" value="F:beta-glucuronidase activity"/>
    <property type="evidence" value="ECO:0007669"/>
    <property type="project" value="TreeGrafter"/>
</dbReference>
<comment type="function">
    <text evidence="10">Endoglycosidase which is a cell surface and extracellular matrix-degrading enzyme. Cleaves heparan sulfate proteoglycans (HSPGs) into heparan sulfate side chains and core proteoglycans.</text>
</comment>
<evidence type="ECO:0000256" key="9">
    <source>
        <dbReference type="ARBA" id="ARBA00023765"/>
    </source>
</evidence>
<keyword evidence="8" id="KW-0458">Lysosome</keyword>
<keyword evidence="7" id="KW-0325">Glycoprotein</keyword>
<proteinExistence type="inferred from homology"/>
<evidence type="ECO:0000256" key="11">
    <source>
        <dbReference type="SAM" id="SignalP"/>
    </source>
</evidence>
<dbReference type="PANTHER" id="PTHR14363:SF17">
    <property type="entry name" value="HEPARANASE-LIKE PROTEIN 3"/>
    <property type="match status" value="1"/>
</dbReference>
<feature type="chain" id="PRO_5016322952" evidence="11">
    <location>
        <begin position="28"/>
        <end position="573"/>
    </location>
</feature>
<dbReference type="AlphaFoldDB" id="A0A2Z7BDD6"/>
<dbReference type="GO" id="GO:0005576">
    <property type="term" value="C:extracellular region"/>
    <property type="evidence" value="ECO:0007669"/>
    <property type="project" value="UniProtKB-SubCell"/>
</dbReference>
<dbReference type="SUPFAM" id="SSF51445">
    <property type="entry name" value="(Trans)glycosidases"/>
    <property type="match status" value="1"/>
</dbReference>
<dbReference type="Gene3D" id="3.20.20.80">
    <property type="entry name" value="Glycosidases"/>
    <property type="match status" value="1"/>
</dbReference>
<evidence type="ECO:0000256" key="2">
    <source>
        <dbReference type="ARBA" id="ARBA00009800"/>
    </source>
</evidence>
<name>A0A2Z7BDD6_9LAMI</name>
<dbReference type="InterPro" id="IPR005199">
    <property type="entry name" value="Glyco_hydro_79"/>
</dbReference>
<evidence type="ECO:0000256" key="8">
    <source>
        <dbReference type="ARBA" id="ARBA00023228"/>
    </source>
</evidence>
<dbReference type="PANTHER" id="PTHR14363">
    <property type="entry name" value="HEPARANASE-RELATED"/>
    <property type="match status" value="1"/>
</dbReference>
<evidence type="ECO:0000256" key="5">
    <source>
        <dbReference type="ARBA" id="ARBA00022801"/>
    </source>
</evidence>
<keyword evidence="13" id="KW-1185">Reference proteome</keyword>
<keyword evidence="4 11" id="KW-0732">Signal</keyword>
<evidence type="ECO:0000256" key="3">
    <source>
        <dbReference type="ARBA" id="ARBA00022525"/>
    </source>
</evidence>
<evidence type="ECO:0000256" key="7">
    <source>
        <dbReference type="ARBA" id="ARBA00023180"/>
    </source>
</evidence>
<dbReference type="InterPro" id="IPR017853">
    <property type="entry name" value="GH"/>
</dbReference>
<organism evidence="12 13">
    <name type="scientific">Dorcoceras hygrometricum</name>
    <dbReference type="NCBI Taxonomy" id="472368"/>
    <lineage>
        <taxon>Eukaryota</taxon>
        <taxon>Viridiplantae</taxon>
        <taxon>Streptophyta</taxon>
        <taxon>Embryophyta</taxon>
        <taxon>Tracheophyta</taxon>
        <taxon>Spermatophyta</taxon>
        <taxon>Magnoliopsida</taxon>
        <taxon>eudicotyledons</taxon>
        <taxon>Gunneridae</taxon>
        <taxon>Pentapetalae</taxon>
        <taxon>asterids</taxon>
        <taxon>lamiids</taxon>
        <taxon>Lamiales</taxon>
        <taxon>Gesneriaceae</taxon>
        <taxon>Didymocarpoideae</taxon>
        <taxon>Trichosporeae</taxon>
        <taxon>Loxocarpinae</taxon>
        <taxon>Dorcoceras</taxon>
    </lineage>
</organism>
<sequence length="573" mass="63198">MGCSFLQKGWFIVVGFLCFSLIWDVDAGVTLEGTVFVDGRSPIAKTDKDFICATLDWWPPEKCDYGTCSWGQASLLNLDLKNTVFLNAIRAFSPLKIRLGGTLQDKVIYQTEDNPKPCNSFTKNSSVLFGFTEGCLPLARWDELNSFFNQSGALIIFGLNALNGKTIQLDNTATGPWNPTNAASLIRYTVKKGYNIYGWELGNELSGHGVGVGIPVDQYAADTVVLHDLIQDIYKETSLKPLTIGPGGFFDAGWFQQYIAKTNGSLNVITHHIYNLGPGSDEHLIDRILNPSILDSGGDDFPRLQSIVNSSGTSAVAWVGEAGGAYNSGRNQVTNAFVFSFWYLNQLGMASAHDTKTYCRQSLIGGNYGLLNTTTFNPNPDYYSALLWHRLMGRYVLSTNFTGTNMIRAYAHCSKESRGVTLLLINLDGNTTVHAAPDISGTSIEVHKRRRHHRHRSKVILLPHNKQLSVPTREEYHLTPLDGNIRSQTVLLNGKPLTVDSSGAIPALEPSFFNSSEPITVAPYSIVFVHLPSVAIQASSLLRVPFFEIWNSTERLRSYTSGSETYPCPKLNS</sequence>
<evidence type="ECO:0000256" key="10">
    <source>
        <dbReference type="ARBA" id="ARBA00055929"/>
    </source>
</evidence>
<gene>
    <name evidence="12" type="ORF">F511_17134</name>
</gene>
<protein>
    <submittedName>
        <fullName evidence="12">Heparanase-like protein 3-like</fullName>
    </submittedName>
</protein>
<feature type="signal peptide" evidence="11">
    <location>
        <begin position="1"/>
        <end position="27"/>
    </location>
</feature>
<evidence type="ECO:0000313" key="13">
    <source>
        <dbReference type="Proteomes" id="UP000250235"/>
    </source>
</evidence>
<evidence type="ECO:0000256" key="6">
    <source>
        <dbReference type="ARBA" id="ARBA00023136"/>
    </source>
</evidence>
<keyword evidence="6" id="KW-0472">Membrane</keyword>
<dbReference type="FunFam" id="3.20.20.80:FF:000023">
    <property type="entry name" value="heparanase-like protein 3"/>
    <property type="match status" value="1"/>
</dbReference>
<dbReference type="OrthoDB" id="726732at2759"/>
<evidence type="ECO:0000256" key="1">
    <source>
        <dbReference type="ARBA" id="ARBA00004613"/>
    </source>
</evidence>